<evidence type="ECO:0000256" key="5">
    <source>
        <dbReference type="ARBA" id="ARBA00022692"/>
    </source>
</evidence>
<evidence type="ECO:0000313" key="11">
    <source>
        <dbReference type="EMBL" id="MFD0704983.1"/>
    </source>
</evidence>
<gene>
    <name evidence="11" type="primary">yajC</name>
    <name evidence="11" type="ORF">ACFQY8_04385</name>
</gene>
<name>A0ABW2Y843_9BIFI</name>
<keyword evidence="8" id="KW-0811">Translocation</keyword>
<evidence type="ECO:0000256" key="7">
    <source>
        <dbReference type="ARBA" id="ARBA00022989"/>
    </source>
</evidence>
<comment type="similarity">
    <text evidence="2">Belongs to the YajC family.</text>
</comment>
<dbReference type="RefSeq" id="WP_377938687.1">
    <property type="nucleotide sequence ID" value="NZ_JBHTHQ010000021.1"/>
</dbReference>
<sequence length="129" mass="14477">MTMTVMLVVFLIAMIALMWWQSKQQKKTQQKVSDFRNNLKRGDEVATHSGLLGIVEEVDLDRDFVIINSEGSLSKWRIQAITEPPIVPAYVSDDEVDENGNPLEQISSEDEDSKSEVVDSTTSDSSTKN</sequence>
<keyword evidence="7" id="KW-1133">Transmembrane helix</keyword>
<evidence type="ECO:0000256" key="1">
    <source>
        <dbReference type="ARBA" id="ARBA00004162"/>
    </source>
</evidence>
<feature type="region of interest" description="Disordered" evidence="10">
    <location>
        <begin position="89"/>
        <end position="129"/>
    </location>
</feature>
<dbReference type="Proteomes" id="UP001597036">
    <property type="component" value="Unassembled WGS sequence"/>
</dbReference>
<dbReference type="Pfam" id="PF02699">
    <property type="entry name" value="YajC"/>
    <property type="match status" value="1"/>
</dbReference>
<dbReference type="SMART" id="SM01323">
    <property type="entry name" value="YajC"/>
    <property type="match status" value="1"/>
</dbReference>
<keyword evidence="4" id="KW-1003">Cell membrane</keyword>
<evidence type="ECO:0000256" key="2">
    <source>
        <dbReference type="ARBA" id="ARBA00006742"/>
    </source>
</evidence>
<comment type="subcellular location">
    <subcellularLocation>
        <location evidence="1">Cell membrane</location>
        <topology evidence="1">Single-pass membrane protein</topology>
    </subcellularLocation>
</comment>
<proteinExistence type="inferred from homology"/>
<reference evidence="12" key="1">
    <citation type="journal article" date="2019" name="Int. J. Syst. Evol. Microbiol.">
        <title>The Global Catalogue of Microorganisms (GCM) 10K type strain sequencing project: providing services to taxonomists for standard genome sequencing and annotation.</title>
        <authorList>
            <consortium name="The Broad Institute Genomics Platform"/>
            <consortium name="The Broad Institute Genome Sequencing Center for Infectious Disease"/>
            <person name="Wu L."/>
            <person name="Ma J."/>
        </authorList>
    </citation>
    <scope>NUCLEOTIDE SEQUENCE [LARGE SCALE GENOMIC DNA]</scope>
    <source>
        <strain evidence="12">CCM 8604</strain>
    </source>
</reference>
<keyword evidence="12" id="KW-1185">Reference proteome</keyword>
<dbReference type="PANTHER" id="PTHR33909:SF1">
    <property type="entry name" value="SEC TRANSLOCON ACCESSORY COMPLEX SUBUNIT YAJC"/>
    <property type="match status" value="1"/>
</dbReference>
<keyword evidence="3" id="KW-0813">Transport</keyword>
<evidence type="ECO:0000256" key="8">
    <source>
        <dbReference type="ARBA" id="ARBA00023010"/>
    </source>
</evidence>
<evidence type="ECO:0000256" key="3">
    <source>
        <dbReference type="ARBA" id="ARBA00022448"/>
    </source>
</evidence>
<evidence type="ECO:0000256" key="6">
    <source>
        <dbReference type="ARBA" id="ARBA00022927"/>
    </source>
</evidence>
<protein>
    <submittedName>
        <fullName evidence="11">Preprotein translocase subunit YajC</fullName>
    </submittedName>
</protein>
<accession>A0ABW2Y843</accession>
<feature type="compositionally biased region" description="Low complexity" evidence="10">
    <location>
        <begin position="118"/>
        <end position="129"/>
    </location>
</feature>
<dbReference type="EMBL" id="JBHTHQ010000021">
    <property type="protein sequence ID" value="MFD0704983.1"/>
    <property type="molecule type" value="Genomic_DNA"/>
</dbReference>
<evidence type="ECO:0000256" key="10">
    <source>
        <dbReference type="SAM" id="MobiDB-lite"/>
    </source>
</evidence>
<dbReference type="InterPro" id="IPR003849">
    <property type="entry name" value="Preprotein_translocase_YajC"/>
</dbReference>
<evidence type="ECO:0000313" key="12">
    <source>
        <dbReference type="Proteomes" id="UP001597036"/>
    </source>
</evidence>
<evidence type="ECO:0000256" key="9">
    <source>
        <dbReference type="ARBA" id="ARBA00023136"/>
    </source>
</evidence>
<organism evidence="11 12">
    <name type="scientific">Alloscardovia venturai</name>
    <dbReference type="NCBI Taxonomy" id="1769421"/>
    <lineage>
        <taxon>Bacteria</taxon>
        <taxon>Bacillati</taxon>
        <taxon>Actinomycetota</taxon>
        <taxon>Actinomycetes</taxon>
        <taxon>Bifidobacteriales</taxon>
        <taxon>Bifidobacteriaceae</taxon>
        <taxon>Alloscardovia</taxon>
    </lineage>
</organism>
<dbReference type="PANTHER" id="PTHR33909">
    <property type="entry name" value="SEC TRANSLOCON ACCESSORY COMPLEX SUBUNIT YAJC"/>
    <property type="match status" value="1"/>
</dbReference>
<keyword evidence="9" id="KW-0472">Membrane</keyword>
<evidence type="ECO:0000256" key="4">
    <source>
        <dbReference type="ARBA" id="ARBA00022475"/>
    </source>
</evidence>
<dbReference type="NCBIfam" id="TIGR00739">
    <property type="entry name" value="yajC"/>
    <property type="match status" value="1"/>
</dbReference>
<keyword evidence="6" id="KW-0653">Protein transport</keyword>
<keyword evidence="5" id="KW-0812">Transmembrane</keyword>
<comment type="caution">
    <text evidence="11">The sequence shown here is derived from an EMBL/GenBank/DDBJ whole genome shotgun (WGS) entry which is preliminary data.</text>
</comment>